<dbReference type="InterPro" id="IPR008189">
    <property type="entry name" value="rRNA_ssu_MeTfrase_I"/>
</dbReference>
<dbReference type="OrthoDB" id="9809084at2"/>
<keyword evidence="9" id="KW-1185">Reference proteome</keyword>
<dbReference type="AlphaFoldDB" id="A0A521DB07"/>
<dbReference type="InterPro" id="IPR014777">
    <property type="entry name" value="4pyrrole_Mease_sub1"/>
</dbReference>
<comment type="function">
    <text evidence="6">Catalyzes the 2'-O-methylation of the ribose of cytidine 1402 (C1402) in 16S rRNA.</text>
</comment>
<dbReference type="PANTHER" id="PTHR46111">
    <property type="entry name" value="RIBOSOMAL RNA SMALL SUBUNIT METHYLTRANSFERASE I"/>
    <property type="match status" value="1"/>
</dbReference>
<dbReference type="FunFam" id="3.40.1010.10:FF:000007">
    <property type="entry name" value="Ribosomal RNA small subunit methyltransferase I"/>
    <property type="match status" value="1"/>
</dbReference>
<comment type="subcellular location">
    <subcellularLocation>
        <location evidence="6">Cytoplasm</location>
    </subcellularLocation>
</comment>
<dbReference type="Pfam" id="PF00590">
    <property type="entry name" value="TP_methylase"/>
    <property type="match status" value="1"/>
</dbReference>
<keyword evidence="1 6" id="KW-0963">Cytoplasm</keyword>
<evidence type="ECO:0000256" key="5">
    <source>
        <dbReference type="ARBA" id="ARBA00022691"/>
    </source>
</evidence>
<dbReference type="PIRSF" id="PIRSF005917">
    <property type="entry name" value="MTase_YraL"/>
    <property type="match status" value="1"/>
</dbReference>
<dbReference type="InterPro" id="IPR035996">
    <property type="entry name" value="4pyrrol_Methylase_sf"/>
</dbReference>
<evidence type="ECO:0000256" key="3">
    <source>
        <dbReference type="ARBA" id="ARBA00022603"/>
    </source>
</evidence>
<dbReference type="Gene3D" id="3.40.1010.10">
    <property type="entry name" value="Cobalt-precorrin-4 Transmethylase, Domain 1"/>
    <property type="match status" value="1"/>
</dbReference>
<dbReference type="EMBL" id="FXTB01000005">
    <property type="protein sequence ID" value="SMO68914.1"/>
    <property type="molecule type" value="Genomic_DNA"/>
</dbReference>
<evidence type="ECO:0000313" key="8">
    <source>
        <dbReference type="EMBL" id="SMO68914.1"/>
    </source>
</evidence>
<keyword evidence="5 6" id="KW-0949">S-adenosyl-L-methionine</keyword>
<dbReference type="FunFam" id="3.30.950.10:FF:000002">
    <property type="entry name" value="Ribosomal RNA small subunit methyltransferase I"/>
    <property type="match status" value="1"/>
</dbReference>
<evidence type="ECO:0000256" key="2">
    <source>
        <dbReference type="ARBA" id="ARBA00022552"/>
    </source>
</evidence>
<evidence type="ECO:0000313" key="9">
    <source>
        <dbReference type="Proteomes" id="UP000319040"/>
    </source>
</evidence>
<sequence length="255" mass="28452">MSKLYIVPTPIGNLEDITLRALNVLKEADFILAEDTRKTGFLLKHFQIEAKMFSHHKFNEHKTTETIVQRILAGETGALVSDAGTPAISDPGYLLVKYAIEQGVHVECLPGATAFVPALVNSGLPNDRFCFEGFLPPKKGRQKKLRALAEETRTMIFYESPFRLVKTLEQLAEMFGAERKASVSRELTKMYEENKRGSLGELAAYFGKKTVKGEIVIVVEGKVDKAVGKKENKYAKTSVSESMSYDINTIERKSN</sequence>
<dbReference type="Proteomes" id="UP000319040">
    <property type="component" value="Unassembled WGS sequence"/>
</dbReference>
<dbReference type="CDD" id="cd11648">
    <property type="entry name" value="RsmI"/>
    <property type="match status" value="1"/>
</dbReference>
<dbReference type="RefSeq" id="WP_142533479.1">
    <property type="nucleotide sequence ID" value="NZ_FXTB01000005.1"/>
</dbReference>
<keyword evidence="2 6" id="KW-0698">rRNA processing</keyword>
<evidence type="ECO:0000259" key="7">
    <source>
        <dbReference type="Pfam" id="PF00590"/>
    </source>
</evidence>
<accession>A0A521DB07</accession>
<proteinExistence type="inferred from homology"/>
<dbReference type="PANTHER" id="PTHR46111:SF1">
    <property type="entry name" value="RIBOSOMAL RNA SMALL SUBUNIT METHYLTRANSFERASE I"/>
    <property type="match status" value="1"/>
</dbReference>
<name>A0A521DB07_SACCC</name>
<dbReference type="SUPFAM" id="SSF53790">
    <property type="entry name" value="Tetrapyrrole methylase"/>
    <property type="match status" value="1"/>
</dbReference>
<organism evidence="8 9">
    <name type="scientific">Saccharicrinis carchari</name>
    <dbReference type="NCBI Taxonomy" id="1168039"/>
    <lineage>
        <taxon>Bacteria</taxon>
        <taxon>Pseudomonadati</taxon>
        <taxon>Bacteroidota</taxon>
        <taxon>Bacteroidia</taxon>
        <taxon>Marinilabiliales</taxon>
        <taxon>Marinilabiliaceae</taxon>
        <taxon>Saccharicrinis</taxon>
    </lineage>
</organism>
<evidence type="ECO:0000256" key="1">
    <source>
        <dbReference type="ARBA" id="ARBA00022490"/>
    </source>
</evidence>
<evidence type="ECO:0000256" key="6">
    <source>
        <dbReference type="HAMAP-Rule" id="MF_01877"/>
    </source>
</evidence>
<dbReference type="EC" id="2.1.1.198" evidence="6"/>
<reference evidence="8 9" key="1">
    <citation type="submission" date="2017-05" db="EMBL/GenBank/DDBJ databases">
        <authorList>
            <person name="Varghese N."/>
            <person name="Submissions S."/>
        </authorList>
    </citation>
    <scope>NUCLEOTIDE SEQUENCE [LARGE SCALE GENOMIC DNA]</scope>
    <source>
        <strain evidence="8 9">DSM 27040</strain>
    </source>
</reference>
<protein>
    <recommendedName>
        <fullName evidence="6">Ribosomal RNA small subunit methyltransferase I</fullName>
        <ecNumber evidence="6">2.1.1.198</ecNumber>
    </recommendedName>
    <alternativeName>
        <fullName evidence="6">16S rRNA 2'-O-ribose C1402 methyltransferase</fullName>
    </alternativeName>
    <alternativeName>
        <fullName evidence="6">rRNA (cytidine-2'-O-)-methyltransferase RsmI</fullName>
    </alternativeName>
</protein>
<feature type="domain" description="Tetrapyrrole methylase" evidence="7">
    <location>
        <begin position="3"/>
        <end position="203"/>
    </location>
</feature>
<dbReference type="InterPro" id="IPR000878">
    <property type="entry name" value="4pyrrol_Mease"/>
</dbReference>
<keyword evidence="3 6" id="KW-0489">Methyltransferase</keyword>
<dbReference type="HAMAP" id="MF_01877">
    <property type="entry name" value="16SrRNA_methyltr_I"/>
    <property type="match status" value="1"/>
</dbReference>
<keyword evidence="4 6" id="KW-0808">Transferase</keyword>
<dbReference type="GO" id="GO:0070677">
    <property type="term" value="F:rRNA (cytosine-2'-O-)-methyltransferase activity"/>
    <property type="evidence" value="ECO:0007669"/>
    <property type="project" value="UniProtKB-UniRule"/>
</dbReference>
<dbReference type="NCBIfam" id="TIGR00096">
    <property type="entry name" value="16S rRNA (cytidine(1402)-2'-O)-methyltransferase"/>
    <property type="match status" value="1"/>
</dbReference>
<evidence type="ECO:0000256" key="4">
    <source>
        <dbReference type="ARBA" id="ARBA00022679"/>
    </source>
</evidence>
<dbReference type="Gene3D" id="3.30.950.10">
    <property type="entry name" value="Methyltransferase, Cobalt-precorrin-4 Transmethylase, Domain 2"/>
    <property type="match status" value="1"/>
</dbReference>
<dbReference type="PROSITE" id="PS01296">
    <property type="entry name" value="RSMI"/>
    <property type="match status" value="1"/>
</dbReference>
<gene>
    <name evidence="6" type="primary">rsmI</name>
    <name evidence="8" type="ORF">SAMN06265379_10514</name>
</gene>
<dbReference type="InterPro" id="IPR018063">
    <property type="entry name" value="SAM_MeTrfase_RsmI_CS"/>
</dbReference>
<dbReference type="InterPro" id="IPR014776">
    <property type="entry name" value="4pyrrole_Mease_sub2"/>
</dbReference>
<comment type="catalytic activity">
    <reaction evidence="6">
        <text>cytidine(1402) in 16S rRNA + S-adenosyl-L-methionine = 2'-O-methylcytidine(1402) in 16S rRNA + S-adenosyl-L-homocysteine + H(+)</text>
        <dbReference type="Rhea" id="RHEA:42924"/>
        <dbReference type="Rhea" id="RHEA-COMP:10285"/>
        <dbReference type="Rhea" id="RHEA-COMP:10286"/>
        <dbReference type="ChEBI" id="CHEBI:15378"/>
        <dbReference type="ChEBI" id="CHEBI:57856"/>
        <dbReference type="ChEBI" id="CHEBI:59789"/>
        <dbReference type="ChEBI" id="CHEBI:74495"/>
        <dbReference type="ChEBI" id="CHEBI:82748"/>
        <dbReference type="EC" id="2.1.1.198"/>
    </reaction>
</comment>
<comment type="similarity">
    <text evidence="6">Belongs to the methyltransferase superfamily. RsmI family.</text>
</comment>
<dbReference type="GO" id="GO:0005737">
    <property type="term" value="C:cytoplasm"/>
    <property type="evidence" value="ECO:0007669"/>
    <property type="project" value="UniProtKB-SubCell"/>
</dbReference>